<dbReference type="Proteomes" id="UP000477680">
    <property type="component" value="Chromosome"/>
</dbReference>
<evidence type="ECO:0000313" key="3">
    <source>
        <dbReference type="Proteomes" id="UP000477680"/>
    </source>
</evidence>
<keyword evidence="3" id="KW-1185">Reference proteome</keyword>
<dbReference type="AlphaFoldDB" id="A0A6C0U6M6"/>
<feature type="compositionally biased region" description="Low complexity" evidence="1">
    <location>
        <begin position="335"/>
        <end position="346"/>
    </location>
</feature>
<name>A0A6C0U6M6_9GAMM</name>
<sequence length="485" mass="54105">MFGSVLAQAAIAADWQREAGVSVGGYYSDNVCLANRDKESKWVTTARPDLTLRGQGARGNLSLRAAAEYNSLGNSSTRCFGGQPGLTNREAVVPSLRFVGDYEALRNWLTLEADAFAGRNAIDPFAPGGRDNVSGRENTNITYSYSVGAVIQRRLLRNTDLRLRYRYNEQFNAVDVFGDSAEDRVEFDLGTDPAASRLSAGVRARYSEVRYEGTEISPPFDNELASAEVWTALQLTRSWQVNGLVGEEWNEFTSALDDIDGSYWDVGIRWAPNDRIEVGVGTGERFFGSTPRLNLSYRHKRSELSATYTRTLTFPRNLRADDDGTFDPDDPFEPGPGELPGDPLPGGRPTFIGNTPILDERFTLRYRFVARRTTIVLSGSDSQQERTEDGGEARFSSTDLTLSRNLSRQLTANLRLGWYERDGEGGNIGQFGEDTRGWRARLGFSREVGVDTTFSLSYRFVSQESDFALNDYDENRITFTVRHGF</sequence>
<dbReference type="EMBL" id="CP048711">
    <property type="protein sequence ID" value="QIB67533.1"/>
    <property type="molecule type" value="Genomic_DNA"/>
</dbReference>
<accession>A0A6C0U6M6</accession>
<proteinExistence type="predicted"/>
<dbReference type="KEGG" id="kim:G3T16_04295"/>
<feature type="region of interest" description="Disordered" evidence="1">
    <location>
        <begin position="319"/>
        <end position="346"/>
    </location>
</feature>
<dbReference type="InterPro" id="IPR017467">
    <property type="entry name" value="CHP03016_PEP-CTERM"/>
</dbReference>
<gene>
    <name evidence="2" type="ORF">G3T16_04295</name>
</gene>
<feature type="compositionally biased region" description="Acidic residues" evidence="1">
    <location>
        <begin position="323"/>
        <end position="332"/>
    </location>
</feature>
<dbReference type="SUPFAM" id="SSF56935">
    <property type="entry name" value="Porins"/>
    <property type="match status" value="1"/>
</dbReference>
<dbReference type="NCBIfam" id="TIGR03016">
    <property type="entry name" value="pepcterm_hypo_1"/>
    <property type="match status" value="1"/>
</dbReference>
<evidence type="ECO:0000313" key="2">
    <source>
        <dbReference type="EMBL" id="QIB67533.1"/>
    </source>
</evidence>
<organism evidence="2 3">
    <name type="scientific">Kineobactrum salinum</name>
    <dbReference type="NCBI Taxonomy" id="2708301"/>
    <lineage>
        <taxon>Bacteria</taxon>
        <taxon>Pseudomonadati</taxon>
        <taxon>Pseudomonadota</taxon>
        <taxon>Gammaproteobacteria</taxon>
        <taxon>Cellvibrionales</taxon>
        <taxon>Halieaceae</taxon>
        <taxon>Kineobactrum</taxon>
    </lineage>
</organism>
<protein>
    <submittedName>
        <fullName evidence="2">TIGR03016 family PEP-CTERM system-associated outer membrane protein</fullName>
    </submittedName>
</protein>
<evidence type="ECO:0000256" key="1">
    <source>
        <dbReference type="SAM" id="MobiDB-lite"/>
    </source>
</evidence>
<reference evidence="2 3" key="1">
    <citation type="submission" date="2020-02" db="EMBL/GenBank/DDBJ databases">
        <title>Genome sequencing for Kineobactrum sp. M2.</title>
        <authorList>
            <person name="Park S.-J."/>
        </authorList>
    </citation>
    <scope>NUCLEOTIDE SEQUENCE [LARGE SCALE GENOMIC DNA]</scope>
    <source>
        <strain evidence="2 3">M2</strain>
    </source>
</reference>